<gene>
    <name evidence="4" type="ORF">G2W53_004906</name>
</gene>
<comment type="catalytic activity">
    <reaction evidence="1">
        <text>O-phospho-L-seryl-[protein] + H2O = L-seryl-[protein] + phosphate</text>
        <dbReference type="Rhea" id="RHEA:20629"/>
        <dbReference type="Rhea" id="RHEA-COMP:9863"/>
        <dbReference type="Rhea" id="RHEA-COMP:11604"/>
        <dbReference type="ChEBI" id="CHEBI:15377"/>
        <dbReference type="ChEBI" id="CHEBI:29999"/>
        <dbReference type="ChEBI" id="CHEBI:43474"/>
        <dbReference type="ChEBI" id="CHEBI:83421"/>
        <dbReference type="EC" id="3.1.3.16"/>
    </reaction>
</comment>
<dbReference type="InterPro" id="IPR036457">
    <property type="entry name" value="PPM-type-like_dom_sf"/>
</dbReference>
<dbReference type="SMART" id="SM00332">
    <property type="entry name" value="PP2Cc"/>
    <property type="match status" value="1"/>
</dbReference>
<feature type="domain" description="PPM-type phosphatase" evidence="3">
    <location>
        <begin position="372"/>
        <end position="610"/>
    </location>
</feature>
<dbReference type="InterPro" id="IPR039123">
    <property type="entry name" value="PPTC7"/>
</dbReference>
<dbReference type="PANTHER" id="PTHR12320:SF1">
    <property type="entry name" value="PROTEIN PHOSPHATASE PTC7 HOMOLOG"/>
    <property type="match status" value="1"/>
</dbReference>
<reference evidence="4" key="1">
    <citation type="submission" date="2020-09" db="EMBL/GenBank/DDBJ databases">
        <title>Genome-Enabled Discovery of Anthraquinone Biosynthesis in Senna tora.</title>
        <authorList>
            <person name="Kang S.-H."/>
            <person name="Pandey R.P."/>
            <person name="Lee C.-M."/>
            <person name="Sim J.-S."/>
            <person name="Jeong J.-T."/>
            <person name="Choi B.-S."/>
            <person name="Jung M."/>
            <person name="Ginzburg D."/>
            <person name="Zhao K."/>
            <person name="Won S.Y."/>
            <person name="Oh T.-J."/>
            <person name="Yu Y."/>
            <person name="Kim N.-H."/>
            <person name="Lee O.R."/>
            <person name="Lee T.-H."/>
            <person name="Bashyal P."/>
            <person name="Kim T.-S."/>
            <person name="Lee W.-H."/>
            <person name="Kawkins C."/>
            <person name="Kim C.-K."/>
            <person name="Kim J.S."/>
            <person name="Ahn B.O."/>
            <person name="Rhee S.Y."/>
            <person name="Sohng J.K."/>
        </authorList>
    </citation>
    <scope>NUCLEOTIDE SEQUENCE</scope>
    <source>
        <tissue evidence="4">Leaf</tissue>
    </source>
</reference>
<keyword evidence="1" id="KW-0904">Protein phosphatase</keyword>
<organism evidence="4 5">
    <name type="scientific">Senna tora</name>
    <dbReference type="NCBI Taxonomy" id="362788"/>
    <lineage>
        <taxon>Eukaryota</taxon>
        <taxon>Viridiplantae</taxon>
        <taxon>Streptophyta</taxon>
        <taxon>Embryophyta</taxon>
        <taxon>Tracheophyta</taxon>
        <taxon>Spermatophyta</taxon>
        <taxon>Magnoliopsida</taxon>
        <taxon>eudicotyledons</taxon>
        <taxon>Gunneridae</taxon>
        <taxon>Pentapetalae</taxon>
        <taxon>rosids</taxon>
        <taxon>fabids</taxon>
        <taxon>Fabales</taxon>
        <taxon>Fabaceae</taxon>
        <taxon>Caesalpinioideae</taxon>
        <taxon>Cassia clade</taxon>
        <taxon>Senna</taxon>
    </lineage>
</organism>
<comment type="cofactor">
    <cofactor evidence="1">
        <name>Mn(2+)</name>
        <dbReference type="ChEBI" id="CHEBI:29035"/>
    </cofactor>
</comment>
<accession>A0A834XG35</accession>
<dbReference type="PANTHER" id="PTHR12320">
    <property type="entry name" value="PROTEIN PHOSPHATASE 2C"/>
    <property type="match status" value="1"/>
</dbReference>
<dbReference type="SMART" id="SM00331">
    <property type="entry name" value="PP2C_SIG"/>
    <property type="match status" value="1"/>
</dbReference>
<dbReference type="EMBL" id="JAAIUW010000002">
    <property type="protein sequence ID" value="KAF7842608.1"/>
    <property type="molecule type" value="Genomic_DNA"/>
</dbReference>
<proteinExistence type="inferred from homology"/>
<feature type="compositionally biased region" description="Basic and acidic residues" evidence="2">
    <location>
        <begin position="126"/>
        <end position="135"/>
    </location>
</feature>
<keyword evidence="1" id="KW-0479">Metal-binding</keyword>
<comment type="catalytic activity">
    <reaction evidence="1">
        <text>O-phospho-L-threonyl-[protein] + H2O = L-threonyl-[protein] + phosphate</text>
        <dbReference type="Rhea" id="RHEA:47004"/>
        <dbReference type="Rhea" id="RHEA-COMP:11060"/>
        <dbReference type="Rhea" id="RHEA-COMP:11605"/>
        <dbReference type="ChEBI" id="CHEBI:15377"/>
        <dbReference type="ChEBI" id="CHEBI:30013"/>
        <dbReference type="ChEBI" id="CHEBI:43474"/>
        <dbReference type="ChEBI" id="CHEBI:61977"/>
        <dbReference type="EC" id="3.1.3.16"/>
    </reaction>
</comment>
<dbReference type="GO" id="GO:0009507">
    <property type="term" value="C:chloroplast"/>
    <property type="evidence" value="ECO:0007669"/>
    <property type="project" value="TreeGrafter"/>
</dbReference>
<dbReference type="EC" id="3.1.3.16" evidence="1"/>
<dbReference type="PROSITE" id="PS51746">
    <property type="entry name" value="PPM_2"/>
    <property type="match status" value="1"/>
</dbReference>
<dbReference type="InterPro" id="IPR001932">
    <property type="entry name" value="PPM-type_phosphatase-like_dom"/>
</dbReference>
<name>A0A834XG35_9FABA</name>
<sequence length="620" mass="66567">MAHLFSSSLKSQPSTFSCLHCFFISSPKSSPRLQFSNPIPCFAKRCMTKSSEHSSSSSNSASGDFGIVSITECSDGSVVYGFGRISEIRKNIVEVDKEKLPQKALEEGGKVSAGALLSEEGKKLNLEGDSDEAHRTSNISTQYDHSLSEEIESSPVTELKSSSTLLIDVANRDHQPPADESDIDVSLSQNNNKHIDFDLVEEGNHEGYGKDVVSEDHDVPSVSEENSEVNNHIEAVVQPVTPESDMSPDYNVFAEKEEEKNEADEDNVDRATNNLNGGADADGAEMATMVTSLEPEPILDEETSHHIAVEPVDANEKLDELAPSSDLENEVEVDTTGKSDYEAPSNPIVPEINSVETVSNGEKALTTELILISGAASLPHPSKALTGRDDAYFIARQNWLGVADGVSQWSFEGSNSGVYTRELMEKCENVVSSYQGSSIINPAEVLSRSVSETQSPGSTTALVVHFDGQTLHAAVVGDTGFIIIRDGAVFKRSTPAVHDFNLPLQIVRGDDHSGIIEGYKIDLNVGDVIVIATDGLFDNLYDQEIASFISKSLQSGLKPQEIAEFLAMRAQEVGRSSSTRSPFADAAQAAGYVGYAGGKLDDVTVIVSLVQKSSSSSSCS</sequence>
<comment type="caution">
    <text evidence="4">The sequence shown here is derived from an EMBL/GenBank/DDBJ whole genome shotgun (WGS) entry which is preliminary data.</text>
</comment>
<evidence type="ECO:0000259" key="3">
    <source>
        <dbReference type="PROSITE" id="PS51746"/>
    </source>
</evidence>
<dbReference type="AlphaFoldDB" id="A0A834XG35"/>
<evidence type="ECO:0000313" key="4">
    <source>
        <dbReference type="EMBL" id="KAF7842608.1"/>
    </source>
</evidence>
<keyword evidence="1" id="KW-0378">Hydrolase</keyword>
<dbReference type="Proteomes" id="UP000634136">
    <property type="component" value="Unassembled WGS sequence"/>
</dbReference>
<dbReference type="Pfam" id="PF13672">
    <property type="entry name" value="PP2C_2"/>
    <property type="match status" value="1"/>
</dbReference>
<feature type="compositionally biased region" description="Polar residues" evidence="2">
    <location>
        <begin position="136"/>
        <end position="145"/>
    </location>
</feature>
<dbReference type="OrthoDB" id="60843at2759"/>
<dbReference type="SUPFAM" id="SSF81606">
    <property type="entry name" value="PP2C-like"/>
    <property type="match status" value="1"/>
</dbReference>
<feature type="region of interest" description="Disordered" evidence="2">
    <location>
        <begin position="256"/>
        <end position="282"/>
    </location>
</feature>
<dbReference type="GO" id="GO:0046872">
    <property type="term" value="F:metal ion binding"/>
    <property type="evidence" value="ECO:0007669"/>
    <property type="project" value="UniProtKB-UniRule"/>
</dbReference>
<feature type="region of interest" description="Disordered" evidence="2">
    <location>
        <begin position="126"/>
        <end position="156"/>
    </location>
</feature>
<comment type="cofactor">
    <cofactor evidence="1">
        <name>Mg(2+)</name>
        <dbReference type="ChEBI" id="CHEBI:18420"/>
    </cofactor>
</comment>
<protein>
    <recommendedName>
        <fullName evidence="1">Protein phosphatase</fullName>
        <ecNumber evidence="1">3.1.3.16</ecNumber>
    </recommendedName>
</protein>
<dbReference type="GO" id="GO:0004722">
    <property type="term" value="F:protein serine/threonine phosphatase activity"/>
    <property type="evidence" value="ECO:0007669"/>
    <property type="project" value="UniProtKB-EC"/>
</dbReference>
<dbReference type="Gene3D" id="3.60.40.10">
    <property type="entry name" value="PPM-type phosphatase domain"/>
    <property type="match status" value="1"/>
</dbReference>
<evidence type="ECO:0000256" key="1">
    <source>
        <dbReference type="RuleBase" id="RU366020"/>
    </source>
</evidence>
<comment type="similarity">
    <text evidence="1">Belongs to the PP2C family.</text>
</comment>
<keyword evidence="1" id="KW-0464">Manganese</keyword>
<keyword evidence="1" id="KW-0460">Magnesium</keyword>
<keyword evidence="5" id="KW-1185">Reference proteome</keyword>
<evidence type="ECO:0000256" key="2">
    <source>
        <dbReference type="SAM" id="MobiDB-lite"/>
    </source>
</evidence>
<evidence type="ECO:0000313" key="5">
    <source>
        <dbReference type="Proteomes" id="UP000634136"/>
    </source>
</evidence>